<dbReference type="PANTHER" id="PTHR46300">
    <property type="entry name" value="P450, PUTATIVE (EUROFUNG)-RELATED-RELATED"/>
    <property type="match status" value="1"/>
</dbReference>
<dbReference type="SUPFAM" id="SSF48264">
    <property type="entry name" value="Cytochrome P450"/>
    <property type="match status" value="1"/>
</dbReference>
<keyword evidence="8" id="KW-0812">Transmembrane</keyword>
<dbReference type="PRINTS" id="PR00463">
    <property type="entry name" value="EP450I"/>
</dbReference>
<dbReference type="GO" id="GO:0016705">
    <property type="term" value="F:oxidoreductase activity, acting on paired donors, with incorporation or reduction of molecular oxygen"/>
    <property type="evidence" value="ECO:0007669"/>
    <property type="project" value="InterPro"/>
</dbReference>
<evidence type="ECO:0000256" key="1">
    <source>
        <dbReference type="ARBA" id="ARBA00001971"/>
    </source>
</evidence>
<comment type="cofactor">
    <cofactor evidence="1 7">
        <name>heme</name>
        <dbReference type="ChEBI" id="CHEBI:30413"/>
    </cofactor>
</comment>
<dbReference type="Pfam" id="PF00067">
    <property type="entry name" value="p450"/>
    <property type="match status" value="2"/>
</dbReference>
<dbReference type="AlphaFoldDB" id="A0A364KVM5"/>
<dbReference type="GO" id="GO:0004497">
    <property type="term" value="F:monooxygenase activity"/>
    <property type="evidence" value="ECO:0007669"/>
    <property type="project" value="UniProtKB-KW"/>
</dbReference>
<dbReference type="Gene3D" id="1.10.630.10">
    <property type="entry name" value="Cytochrome P450"/>
    <property type="match status" value="1"/>
</dbReference>
<evidence type="ECO:0000256" key="3">
    <source>
        <dbReference type="ARBA" id="ARBA00022723"/>
    </source>
</evidence>
<evidence type="ECO:0000256" key="7">
    <source>
        <dbReference type="PIRSR" id="PIRSR602401-1"/>
    </source>
</evidence>
<comment type="caution">
    <text evidence="9">The sequence shown here is derived from an EMBL/GenBank/DDBJ whole genome shotgun (WGS) entry which is preliminary data.</text>
</comment>
<organism evidence="9 10">
    <name type="scientific">Talaromyces amestolkiae</name>
    <dbReference type="NCBI Taxonomy" id="1196081"/>
    <lineage>
        <taxon>Eukaryota</taxon>
        <taxon>Fungi</taxon>
        <taxon>Dikarya</taxon>
        <taxon>Ascomycota</taxon>
        <taxon>Pezizomycotina</taxon>
        <taxon>Eurotiomycetes</taxon>
        <taxon>Eurotiomycetidae</taxon>
        <taxon>Eurotiales</taxon>
        <taxon>Trichocomaceae</taxon>
        <taxon>Talaromyces</taxon>
        <taxon>Talaromyces sect. Talaromyces</taxon>
    </lineage>
</organism>
<evidence type="ECO:0000256" key="4">
    <source>
        <dbReference type="ARBA" id="ARBA00023002"/>
    </source>
</evidence>
<proteinExistence type="inferred from homology"/>
<dbReference type="InterPro" id="IPR002401">
    <property type="entry name" value="Cyt_P450_E_grp-I"/>
</dbReference>
<feature type="transmembrane region" description="Helical" evidence="8">
    <location>
        <begin position="14"/>
        <end position="33"/>
    </location>
</feature>
<dbReference type="GeneID" id="63792822"/>
<feature type="binding site" description="axial binding residue" evidence="7">
    <location>
        <position position="446"/>
    </location>
    <ligand>
        <name>heme</name>
        <dbReference type="ChEBI" id="CHEBI:30413"/>
    </ligand>
    <ligandPart>
        <name>Fe</name>
        <dbReference type="ChEBI" id="CHEBI:18248"/>
    </ligandPart>
</feature>
<dbReference type="InterPro" id="IPR001128">
    <property type="entry name" value="Cyt_P450"/>
</dbReference>
<accession>A0A364KVM5</accession>
<evidence type="ECO:0000256" key="5">
    <source>
        <dbReference type="ARBA" id="ARBA00023004"/>
    </source>
</evidence>
<keyword evidence="4" id="KW-0560">Oxidoreductase</keyword>
<keyword evidence="10" id="KW-1185">Reference proteome</keyword>
<keyword evidence="6" id="KW-0503">Monooxygenase</keyword>
<dbReference type="STRING" id="1196081.A0A364KVM5"/>
<keyword evidence="8" id="KW-1133">Transmembrane helix</keyword>
<keyword evidence="5 7" id="KW-0408">Iron</keyword>
<reference evidence="9 10" key="1">
    <citation type="journal article" date="2017" name="Biotechnol. Biofuels">
        <title>Differential beta-glucosidase expression as a function of carbon source availability in Talaromyces amestolkiae: a genomic and proteomic approach.</title>
        <authorList>
            <person name="de Eugenio L.I."/>
            <person name="Mendez-Liter J.A."/>
            <person name="Nieto-Dominguez M."/>
            <person name="Alonso L."/>
            <person name="Gil-Munoz J."/>
            <person name="Barriuso J."/>
            <person name="Prieto A."/>
            <person name="Martinez M.J."/>
        </authorList>
    </citation>
    <scope>NUCLEOTIDE SEQUENCE [LARGE SCALE GENOMIC DNA]</scope>
    <source>
        <strain evidence="9 10">CIB</strain>
    </source>
</reference>
<dbReference type="PANTHER" id="PTHR46300:SF2">
    <property type="entry name" value="CYTOCHROME P450 MONOOXYGENASE ALNH-RELATED"/>
    <property type="match status" value="1"/>
</dbReference>
<dbReference type="OrthoDB" id="1103324at2759"/>
<evidence type="ECO:0000256" key="8">
    <source>
        <dbReference type="SAM" id="Phobius"/>
    </source>
</evidence>
<evidence type="ECO:0000313" key="10">
    <source>
        <dbReference type="Proteomes" id="UP000249363"/>
    </source>
</evidence>
<dbReference type="EMBL" id="MIKG01000005">
    <property type="protein sequence ID" value="RAO67594.1"/>
    <property type="molecule type" value="Genomic_DNA"/>
</dbReference>
<name>A0A364KVM5_TALAM</name>
<feature type="transmembrane region" description="Helical" evidence="8">
    <location>
        <begin position="291"/>
        <end position="317"/>
    </location>
</feature>
<dbReference type="GO" id="GO:0005506">
    <property type="term" value="F:iron ion binding"/>
    <property type="evidence" value="ECO:0007669"/>
    <property type="project" value="InterPro"/>
</dbReference>
<dbReference type="Proteomes" id="UP000249363">
    <property type="component" value="Unassembled WGS sequence"/>
</dbReference>
<keyword evidence="3 7" id="KW-0479">Metal-binding</keyword>
<keyword evidence="7" id="KW-0349">Heme</keyword>
<evidence type="ECO:0000313" key="9">
    <source>
        <dbReference type="EMBL" id="RAO67594.1"/>
    </source>
</evidence>
<dbReference type="InterPro" id="IPR050364">
    <property type="entry name" value="Cytochrome_P450_fung"/>
</dbReference>
<evidence type="ECO:0000256" key="2">
    <source>
        <dbReference type="ARBA" id="ARBA00010617"/>
    </source>
</evidence>
<dbReference type="RefSeq" id="XP_040732110.1">
    <property type="nucleotide sequence ID" value="XM_040875881.1"/>
</dbReference>
<gene>
    <name evidence="9" type="ORF">BHQ10_003606</name>
</gene>
<dbReference type="GO" id="GO:0020037">
    <property type="term" value="F:heme binding"/>
    <property type="evidence" value="ECO:0007669"/>
    <property type="project" value="InterPro"/>
</dbReference>
<evidence type="ECO:0000256" key="6">
    <source>
        <dbReference type="ARBA" id="ARBA00023033"/>
    </source>
</evidence>
<sequence>MRDDIAIMKGIKQPYFWCTLALVAITVFILKAICDKRNLTQTVVSFLGSIFGIKLRNITIPGPSGLPLVGCLNEFKSGHIQKLSEWSREYGDVIRVPLGKREAVFINSHKALVQTIVQQGPAYQSRPTFELYHSNYASDGIWTLGTSPINISVARTRKAFSSQTASRILPVYNSVVHTRLKKLFDDLLNVSHGPAIDVAEILHCYGTGQICEQLVGQTLDDATVRVIAENETNIFRQRTIGSPLRDYIPLLRAASQVRYWIMTVFGLTSGDQTPSIVGNIMRQGRLNDDEILLASYTGIAAGINLGYSLTWIIGYLANRPDLQQKGFEAIREVYHGKVPNPHEFDRVEYVKALHTDGSRMFTPVRLGFPRETLDGAKYMGNVIPSGTLVVMNLFQANRDPIAFDRPNEFLPERWLDGHKGRTDRLLEGADKIGTPHLTYGAGRRVCPGIDVANRGLYSTLVILLHFFTWERQPLGEGEKNSVSPAFRAKRECSLEMDALLDTATPTEAQAIPWSAGIMFHCRDPEALRAWLASGKN</sequence>
<comment type="similarity">
    <text evidence="2">Belongs to the cytochrome P450 family.</text>
</comment>
<dbReference type="InterPro" id="IPR036396">
    <property type="entry name" value="Cyt_P450_sf"/>
</dbReference>
<keyword evidence="8" id="KW-0472">Membrane</keyword>
<protein>
    <submittedName>
        <fullName evidence="9">Uncharacterized protein</fullName>
    </submittedName>
</protein>